<dbReference type="EMBL" id="OC972939">
    <property type="protein sequence ID" value="CAD7668270.1"/>
    <property type="molecule type" value="Genomic_DNA"/>
</dbReference>
<name>A0A7R9R1S0_9ACAR</name>
<reference evidence="1" key="1">
    <citation type="submission" date="2020-11" db="EMBL/GenBank/DDBJ databases">
        <authorList>
            <person name="Tran Van P."/>
        </authorList>
    </citation>
    <scope>NUCLEOTIDE SEQUENCE</scope>
</reference>
<dbReference type="Proteomes" id="UP000728032">
    <property type="component" value="Unassembled WGS sequence"/>
</dbReference>
<evidence type="ECO:0000313" key="1">
    <source>
        <dbReference type="EMBL" id="CAD7668270.1"/>
    </source>
</evidence>
<protein>
    <submittedName>
        <fullName evidence="1">Uncharacterized protein</fullName>
    </submittedName>
</protein>
<evidence type="ECO:0000313" key="2">
    <source>
        <dbReference type="Proteomes" id="UP000728032"/>
    </source>
</evidence>
<accession>A0A7R9R1S0</accession>
<dbReference type="AlphaFoldDB" id="A0A7R9R1S0"/>
<organism evidence="1">
    <name type="scientific">Oppiella nova</name>
    <dbReference type="NCBI Taxonomy" id="334625"/>
    <lineage>
        <taxon>Eukaryota</taxon>
        <taxon>Metazoa</taxon>
        <taxon>Ecdysozoa</taxon>
        <taxon>Arthropoda</taxon>
        <taxon>Chelicerata</taxon>
        <taxon>Arachnida</taxon>
        <taxon>Acari</taxon>
        <taxon>Acariformes</taxon>
        <taxon>Sarcoptiformes</taxon>
        <taxon>Oribatida</taxon>
        <taxon>Brachypylina</taxon>
        <taxon>Oppioidea</taxon>
        <taxon>Oppiidae</taxon>
        <taxon>Oppiella</taxon>
    </lineage>
</organism>
<dbReference type="EMBL" id="CAJPVJ010058114">
    <property type="protein sequence ID" value="CAG2183884.1"/>
    <property type="molecule type" value="Genomic_DNA"/>
</dbReference>
<keyword evidence="2" id="KW-1185">Reference proteome</keyword>
<proteinExistence type="predicted"/>
<sequence>MFFVVTLTGLVLYKQRVRQAVMFKFRRMFRPETTNHTFHYHQFRSPNYS</sequence>
<gene>
    <name evidence="1" type="ORF">ONB1V03_LOCUS23304</name>
</gene>